<dbReference type="InterPro" id="IPR033859">
    <property type="entry name" value="MPN_CSN6"/>
</dbReference>
<dbReference type="EMBL" id="KL142367">
    <property type="protein sequence ID" value="KDR84839.1"/>
    <property type="molecule type" value="Genomic_DNA"/>
</dbReference>
<dbReference type="Pfam" id="PF13012">
    <property type="entry name" value="MitMem_reg"/>
    <property type="match status" value="1"/>
</dbReference>
<comment type="function">
    <text evidence="2">Component of the COP9 signalosome complex (CSN), a complex involved in various cellular and developmental processes.</text>
</comment>
<evidence type="ECO:0000256" key="3">
    <source>
        <dbReference type="SAM" id="MobiDB-lite"/>
    </source>
</evidence>
<dbReference type="OrthoDB" id="1378at2759"/>
<dbReference type="HOGENOM" id="CLU_027018_1_2_1"/>
<dbReference type="STRING" id="685588.A0A067TXW1"/>
<comment type="subcellular location">
    <subcellularLocation>
        <location evidence="2">Cytoplasm</location>
    </subcellularLocation>
    <subcellularLocation>
        <location evidence="2">Nucleus</location>
    </subcellularLocation>
</comment>
<comment type="similarity">
    <text evidence="1 2">Belongs to the peptidase M67A family. CSN6 subfamily.</text>
</comment>
<dbReference type="PANTHER" id="PTHR10540">
    <property type="entry name" value="EUKARYOTIC TRANSLATION INITIATION FACTOR 3 SUBUNIT F-RELATED"/>
    <property type="match status" value="1"/>
</dbReference>
<organism evidence="5 6">
    <name type="scientific">Galerina marginata (strain CBS 339.88)</name>
    <dbReference type="NCBI Taxonomy" id="685588"/>
    <lineage>
        <taxon>Eukaryota</taxon>
        <taxon>Fungi</taxon>
        <taxon>Dikarya</taxon>
        <taxon>Basidiomycota</taxon>
        <taxon>Agaricomycotina</taxon>
        <taxon>Agaricomycetes</taxon>
        <taxon>Agaricomycetidae</taxon>
        <taxon>Agaricales</taxon>
        <taxon>Agaricineae</taxon>
        <taxon>Strophariaceae</taxon>
        <taxon>Galerina</taxon>
    </lineage>
</organism>
<dbReference type="PROSITE" id="PS50249">
    <property type="entry name" value="MPN"/>
    <property type="match status" value="1"/>
</dbReference>
<keyword evidence="2" id="KW-0963">Cytoplasm</keyword>
<sequence>MSAMDTDEVSVVLPSTTTSGLALSLHPLPILNISEHWTRLKLQKNRPDPFVLGALLGTQNGREVEIVNTFELAVVGDNNELVDHDFLVSRRDQYKQVFPSLEFIGWYTVIAKPTAQHIVLHEQFTGYCSTPLLLILQPSLALVSSTDVNAQTLPLKAYEPTIELRDRKSRSVYIEVPYNVETGEAERIAVDWTARGGGSGTSLESHLQTQRSAVKMLHERILILIKYVTDVIAGQARPDSSVLRSLSALLASLPASENKHFREEFDTEYEDVQLTAFLSTLTKSTNILNDLVDKHITMTAGKEDRGPRRRMGRQGAPAEWDRFH</sequence>
<dbReference type="InterPro" id="IPR037518">
    <property type="entry name" value="MPN"/>
</dbReference>
<proteinExistence type="inferred from homology"/>
<evidence type="ECO:0000313" key="6">
    <source>
        <dbReference type="Proteomes" id="UP000027222"/>
    </source>
</evidence>
<dbReference type="GO" id="GO:0008180">
    <property type="term" value="C:COP9 signalosome"/>
    <property type="evidence" value="ECO:0007669"/>
    <property type="project" value="UniProtKB-UniRule"/>
</dbReference>
<dbReference type="PANTHER" id="PTHR10540:SF8">
    <property type="entry name" value="COP9 SIGNALOSOME COMPLEX SUBUNIT 6"/>
    <property type="match status" value="1"/>
</dbReference>
<dbReference type="Pfam" id="PF01398">
    <property type="entry name" value="JAB"/>
    <property type="match status" value="1"/>
</dbReference>
<dbReference type="GO" id="GO:0008237">
    <property type="term" value="F:metallopeptidase activity"/>
    <property type="evidence" value="ECO:0007669"/>
    <property type="project" value="InterPro"/>
</dbReference>
<dbReference type="Gene3D" id="3.40.140.10">
    <property type="entry name" value="Cytidine Deaminase, domain 2"/>
    <property type="match status" value="1"/>
</dbReference>
<feature type="domain" description="MPN" evidence="4">
    <location>
        <begin position="23"/>
        <end position="164"/>
    </location>
</feature>
<accession>A0A067TXW1</accession>
<dbReference type="GO" id="GO:0005737">
    <property type="term" value="C:cytoplasm"/>
    <property type="evidence" value="ECO:0007669"/>
    <property type="project" value="UniProtKB-SubCell"/>
</dbReference>
<reference evidence="6" key="1">
    <citation type="journal article" date="2014" name="Proc. Natl. Acad. Sci. U.S.A.">
        <title>Extensive sampling of basidiomycete genomes demonstrates inadequacy of the white-rot/brown-rot paradigm for wood decay fungi.</title>
        <authorList>
            <person name="Riley R."/>
            <person name="Salamov A.A."/>
            <person name="Brown D.W."/>
            <person name="Nagy L.G."/>
            <person name="Floudas D."/>
            <person name="Held B.W."/>
            <person name="Levasseur A."/>
            <person name="Lombard V."/>
            <person name="Morin E."/>
            <person name="Otillar R."/>
            <person name="Lindquist E.A."/>
            <person name="Sun H."/>
            <person name="LaButti K.M."/>
            <person name="Schmutz J."/>
            <person name="Jabbour D."/>
            <person name="Luo H."/>
            <person name="Baker S.E."/>
            <person name="Pisabarro A.G."/>
            <person name="Walton J.D."/>
            <person name="Blanchette R.A."/>
            <person name="Henrissat B."/>
            <person name="Martin F."/>
            <person name="Cullen D."/>
            <person name="Hibbett D.S."/>
            <person name="Grigoriev I.V."/>
        </authorList>
    </citation>
    <scope>NUCLEOTIDE SEQUENCE [LARGE SCALE GENOMIC DNA]</scope>
    <source>
        <strain evidence="6">CBS 339.88</strain>
    </source>
</reference>
<dbReference type="InterPro" id="IPR024969">
    <property type="entry name" value="EIF3F/CSN6-like_C"/>
</dbReference>
<dbReference type="Proteomes" id="UP000027222">
    <property type="component" value="Unassembled WGS sequence"/>
</dbReference>
<dbReference type="AlphaFoldDB" id="A0A067TXW1"/>
<dbReference type="SMART" id="SM00232">
    <property type="entry name" value="JAB_MPN"/>
    <property type="match status" value="1"/>
</dbReference>
<dbReference type="InterPro" id="IPR000555">
    <property type="entry name" value="JAMM/MPN+_dom"/>
</dbReference>
<dbReference type="CDD" id="cd08063">
    <property type="entry name" value="MPN_CSN6"/>
    <property type="match status" value="1"/>
</dbReference>
<keyword evidence="2" id="KW-0539">Nucleus</keyword>
<evidence type="ECO:0000259" key="4">
    <source>
        <dbReference type="PROSITE" id="PS50249"/>
    </source>
</evidence>
<gene>
    <name evidence="5" type="ORF">GALMADRAFT_233256</name>
</gene>
<keyword evidence="6" id="KW-1185">Reference proteome</keyword>
<name>A0A067TXW1_GALM3</name>
<protein>
    <recommendedName>
        <fullName evidence="2">COP9 signalosome complex subunit 6</fullName>
    </recommendedName>
</protein>
<evidence type="ECO:0000256" key="2">
    <source>
        <dbReference type="RuleBase" id="RU367006"/>
    </source>
</evidence>
<dbReference type="GO" id="GO:0000338">
    <property type="term" value="P:protein deneddylation"/>
    <property type="evidence" value="ECO:0007669"/>
    <property type="project" value="InterPro"/>
</dbReference>
<feature type="region of interest" description="Disordered" evidence="3">
    <location>
        <begin position="300"/>
        <end position="324"/>
    </location>
</feature>
<keyword evidence="2" id="KW-0736">Signalosome</keyword>
<evidence type="ECO:0000313" key="5">
    <source>
        <dbReference type="EMBL" id="KDR84839.1"/>
    </source>
</evidence>
<evidence type="ECO:0000256" key="1">
    <source>
        <dbReference type="ARBA" id="ARBA00010893"/>
    </source>
</evidence>